<keyword evidence="11 17" id="KW-1133">Transmembrane helix</keyword>
<evidence type="ECO:0000256" key="9">
    <source>
        <dbReference type="ARBA" id="ARBA00022777"/>
    </source>
</evidence>
<dbReference type="CDD" id="cd00088">
    <property type="entry name" value="HPT"/>
    <property type="match status" value="1"/>
</dbReference>
<dbReference type="SUPFAM" id="SSF47384">
    <property type="entry name" value="Homodimeric domain of signal transducing histidine kinase"/>
    <property type="match status" value="1"/>
</dbReference>
<dbReference type="InterPro" id="IPR007895">
    <property type="entry name" value="MASE1"/>
</dbReference>
<dbReference type="InterPro" id="IPR036641">
    <property type="entry name" value="HPT_dom_sf"/>
</dbReference>
<evidence type="ECO:0000313" key="23">
    <source>
        <dbReference type="EMBL" id="SHN61636.1"/>
    </source>
</evidence>
<name>A0A1M7STB6_9SPHN</name>
<dbReference type="InterPro" id="IPR008207">
    <property type="entry name" value="Sig_transdc_His_kin_Hpt_dom"/>
</dbReference>
<dbReference type="NCBIfam" id="TIGR00229">
    <property type="entry name" value="sensory_box"/>
    <property type="match status" value="1"/>
</dbReference>
<keyword evidence="4" id="KW-1003">Cell membrane</keyword>
<dbReference type="PANTHER" id="PTHR45339">
    <property type="entry name" value="HYBRID SIGNAL TRANSDUCTION HISTIDINE KINASE J"/>
    <property type="match status" value="1"/>
</dbReference>
<dbReference type="InterPro" id="IPR003594">
    <property type="entry name" value="HATPase_dom"/>
</dbReference>
<dbReference type="Pfam" id="PF08448">
    <property type="entry name" value="PAS_4"/>
    <property type="match status" value="1"/>
</dbReference>
<feature type="domain" description="Response regulatory" evidence="19">
    <location>
        <begin position="760"/>
        <end position="882"/>
    </location>
</feature>
<dbReference type="SUPFAM" id="SSF47226">
    <property type="entry name" value="Histidine-containing phosphotransfer domain, HPT domain"/>
    <property type="match status" value="1"/>
</dbReference>
<dbReference type="STRING" id="198312.SAMN02745193_02314"/>
<dbReference type="OrthoDB" id="9801651at2"/>
<feature type="transmembrane region" description="Helical" evidence="17">
    <location>
        <begin position="217"/>
        <end position="238"/>
    </location>
</feature>
<dbReference type="PROSITE" id="PS50113">
    <property type="entry name" value="PAC"/>
    <property type="match status" value="1"/>
</dbReference>
<dbReference type="InterPro" id="IPR036097">
    <property type="entry name" value="HisK_dim/P_sf"/>
</dbReference>
<dbReference type="SMART" id="SM00387">
    <property type="entry name" value="HATPase_c"/>
    <property type="match status" value="1"/>
</dbReference>
<dbReference type="InterPro" id="IPR003661">
    <property type="entry name" value="HisK_dim/P_dom"/>
</dbReference>
<evidence type="ECO:0000256" key="1">
    <source>
        <dbReference type="ARBA" id="ARBA00000085"/>
    </source>
</evidence>
<feature type="transmembrane region" description="Helical" evidence="17">
    <location>
        <begin position="124"/>
        <end position="141"/>
    </location>
</feature>
<dbReference type="EC" id="2.7.13.3" evidence="3"/>
<dbReference type="FunFam" id="1.10.287.130:FF:000004">
    <property type="entry name" value="Ethylene receptor 1"/>
    <property type="match status" value="1"/>
</dbReference>
<evidence type="ECO:0000256" key="5">
    <source>
        <dbReference type="ARBA" id="ARBA00022553"/>
    </source>
</evidence>
<dbReference type="Gene3D" id="3.40.50.2300">
    <property type="match status" value="1"/>
</dbReference>
<dbReference type="RefSeq" id="WP_158093712.1">
    <property type="nucleotide sequence ID" value="NZ_FRDF01000013.1"/>
</dbReference>
<sequence length="1014" mass="107806">MHRDAGAGAQAPDTRSDPADAAAVDGDLRPKAPVPAPTHLAARLGAGPARLLRRLSAVPTGSRIADAAVDRRTVIGALLGATGFLALACLSLLLARAGDAITPVWLPNACAVVFLLRARLANEWLFLGLAFFASLAANGVGQLPWQIALVFAFANVIEIAVVLSLSRHEGDEAGDMTRLPDLARFVWAGGLVGPLFSALLVAPVLGSDLATIREATATWFVTDSMAMLLIVPAGLLLIDRVRGRLPHAPAQRWESAALLLGGMTCAFLVFSQARYSLIFLIQPITLLHAFRLGSLGTAMHVTGVALVAGIMTWEGAGPIAGAALGGITQLHLLQAFIAANFLTGLPVAAILAGRDRMMGQLEAGKEQVDLLADNITDAVLRYDLFGVCTYASPSVREVMGVPPETFIGKPVTARLHPDAHDRAVLALGRLLDGTSDKERVTYRRFRDNPDGTPVFLEADCAIIRNPQTGLREGVVVAARDVTERVELELLLTRARRKAENAARAKSEFLANMSHEIRTPMNGVLGFTELMLQGDLDADQRRHAEMIVQSGRSMMMLLNDVLDLSKIESGQFTIDLAPVDLHATLAECAGLHRLSAEKKGLTLTFACDCSDAPECRDDKQHRPWLLTDGLRLRQIVLNLLGNAVKFTETGEIRLTYRISAGELRVGIDDTGIGISAARLETIFHPFTQGEGDVARRFGGTGLGLSISRQLADLLGGRIEVESEPGAGSRFALVLPAQLAPPERPPEDAAPIEPADLPKASRILLAEDHDINRMLVSEMLERCGQDVALAHDGNEAIAMVIDSIMRGRPFDLVLMDVQMPGCDGYAATRAIRAEGIGPDLLPVIALTANAFAEDIAAARASGMQAHLAKPVGFASLARALQRWLPTRIIETPGRDGSLADRQGAAPVTMSPRLIARWQARRRDAVEAVRAALADGTLAAESGADEACERIARLLHKLAGSAGMFGEAALGENAAALERALASQQPPDTREALARELLEQADGAADGQSSKAGHAAG</sequence>
<keyword evidence="5 15" id="KW-0597">Phosphoprotein</keyword>
<dbReference type="Proteomes" id="UP000184391">
    <property type="component" value="Unassembled WGS sequence"/>
</dbReference>
<dbReference type="SUPFAM" id="SSF52172">
    <property type="entry name" value="CheY-like"/>
    <property type="match status" value="1"/>
</dbReference>
<dbReference type="SMART" id="SM00448">
    <property type="entry name" value="REC"/>
    <property type="match status" value="1"/>
</dbReference>
<dbReference type="Gene3D" id="1.10.287.130">
    <property type="match status" value="1"/>
</dbReference>
<evidence type="ECO:0000256" key="16">
    <source>
        <dbReference type="SAM" id="MobiDB-lite"/>
    </source>
</evidence>
<evidence type="ECO:0000259" key="18">
    <source>
        <dbReference type="PROSITE" id="PS50109"/>
    </source>
</evidence>
<dbReference type="InterPro" id="IPR001789">
    <property type="entry name" value="Sig_transdc_resp-reg_receiver"/>
</dbReference>
<evidence type="ECO:0000256" key="7">
    <source>
        <dbReference type="ARBA" id="ARBA00022692"/>
    </source>
</evidence>
<dbReference type="EMBL" id="FRDF01000013">
    <property type="protein sequence ID" value="SHN61636.1"/>
    <property type="molecule type" value="Genomic_DNA"/>
</dbReference>
<dbReference type="GO" id="GO:0000155">
    <property type="term" value="F:phosphorelay sensor kinase activity"/>
    <property type="evidence" value="ECO:0007669"/>
    <property type="project" value="InterPro"/>
</dbReference>
<evidence type="ECO:0000256" key="6">
    <source>
        <dbReference type="ARBA" id="ARBA00022679"/>
    </source>
</evidence>
<feature type="domain" description="PAC" evidence="21">
    <location>
        <begin position="438"/>
        <end position="493"/>
    </location>
</feature>
<evidence type="ECO:0000256" key="3">
    <source>
        <dbReference type="ARBA" id="ARBA00012438"/>
    </source>
</evidence>
<evidence type="ECO:0000256" key="14">
    <source>
        <dbReference type="PROSITE-ProRule" id="PRU00110"/>
    </source>
</evidence>
<dbReference type="InterPro" id="IPR005467">
    <property type="entry name" value="His_kinase_dom"/>
</dbReference>
<keyword evidence="13 17" id="KW-0472">Membrane</keyword>
<feature type="transmembrane region" description="Helical" evidence="17">
    <location>
        <begin position="100"/>
        <end position="117"/>
    </location>
</feature>
<organism evidence="23 24">
    <name type="scientific">Erythrobacter sanguineus</name>
    <dbReference type="NCBI Taxonomy" id="198312"/>
    <lineage>
        <taxon>Bacteria</taxon>
        <taxon>Pseudomonadati</taxon>
        <taxon>Pseudomonadota</taxon>
        <taxon>Alphaproteobacteria</taxon>
        <taxon>Sphingomonadales</taxon>
        <taxon>Erythrobacteraceae</taxon>
        <taxon>Erythrobacter/Porphyrobacter group</taxon>
        <taxon>Erythrobacter</taxon>
    </lineage>
</organism>
<dbReference type="InterPro" id="IPR000014">
    <property type="entry name" value="PAS"/>
</dbReference>
<dbReference type="AlphaFoldDB" id="A0A1M7STB6"/>
<dbReference type="CDD" id="cd00130">
    <property type="entry name" value="PAS"/>
    <property type="match status" value="1"/>
</dbReference>
<feature type="transmembrane region" description="Helical" evidence="17">
    <location>
        <begin position="333"/>
        <end position="352"/>
    </location>
</feature>
<dbReference type="SUPFAM" id="SSF55874">
    <property type="entry name" value="ATPase domain of HSP90 chaperone/DNA topoisomerase II/histidine kinase"/>
    <property type="match status" value="1"/>
</dbReference>
<dbReference type="GO" id="GO:0005886">
    <property type="term" value="C:plasma membrane"/>
    <property type="evidence" value="ECO:0007669"/>
    <property type="project" value="UniProtKB-SubCell"/>
</dbReference>
<feature type="domain" description="Histidine kinase" evidence="18">
    <location>
        <begin position="511"/>
        <end position="737"/>
    </location>
</feature>
<evidence type="ECO:0000259" key="21">
    <source>
        <dbReference type="PROSITE" id="PS50113"/>
    </source>
</evidence>
<dbReference type="InterPro" id="IPR004358">
    <property type="entry name" value="Sig_transdc_His_kin-like_C"/>
</dbReference>
<evidence type="ECO:0000256" key="10">
    <source>
        <dbReference type="ARBA" id="ARBA00022840"/>
    </source>
</evidence>
<evidence type="ECO:0000256" key="8">
    <source>
        <dbReference type="ARBA" id="ARBA00022741"/>
    </source>
</evidence>
<dbReference type="SUPFAM" id="SSF55785">
    <property type="entry name" value="PYP-like sensor domain (PAS domain)"/>
    <property type="match status" value="1"/>
</dbReference>
<comment type="subcellular location">
    <subcellularLocation>
        <location evidence="2">Cell membrane</location>
        <topology evidence="2">Multi-pass membrane protein</topology>
    </subcellularLocation>
</comment>
<dbReference type="PROSITE" id="PS50112">
    <property type="entry name" value="PAS"/>
    <property type="match status" value="1"/>
</dbReference>
<evidence type="ECO:0000256" key="13">
    <source>
        <dbReference type="ARBA" id="ARBA00023136"/>
    </source>
</evidence>
<feature type="transmembrane region" description="Helical" evidence="17">
    <location>
        <begin position="147"/>
        <end position="165"/>
    </location>
</feature>
<comment type="catalytic activity">
    <reaction evidence="1">
        <text>ATP + protein L-histidine = ADP + protein N-phospho-L-histidine.</text>
        <dbReference type="EC" id="2.7.13.3"/>
    </reaction>
</comment>
<evidence type="ECO:0000256" key="17">
    <source>
        <dbReference type="SAM" id="Phobius"/>
    </source>
</evidence>
<evidence type="ECO:0000256" key="2">
    <source>
        <dbReference type="ARBA" id="ARBA00004651"/>
    </source>
</evidence>
<feature type="transmembrane region" description="Helical" evidence="17">
    <location>
        <begin position="304"/>
        <end position="327"/>
    </location>
</feature>
<proteinExistence type="predicted"/>
<dbReference type="Gene3D" id="3.30.450.20">
    <property type="entry name" value="PAS domain"/>
    <property type="match status" value="1"/>
</dbReference>
<dbReference type="PROSITE" id="PS50109">
    <property type="entry name" value="HIS_KIN"/>
    <property type="match status" value="1"/>
</dbReference>
<dbReference type="Pfam" id="PF01627">
    <property type="entry name" value="Hpt"/>
    <property type="match status" value="1"/>
</dbReference>
<dbReference type="Gene3D" id="3.30.565.10">
    <property type="entry name" value="Histidine kinase-like ATPase, C-terminal domain"/>
    <property type="match status" value="1"/>
</dbReference>
<evidence type="ECO:0000256" key="15">
    <source>
        <dbReference type="PROSITE-ProRule" id="PRU00169"/>
    </source>
</evidence>
<evidence type="ECO:0000313" key="24">
    <source>
        <dbReference type="Proteomes" id="UP000184391"/>
    </source>
</evidence>
<dbReference type="InterPro" id="IPR000700">
    <property type="entry name" value="PAS-assoc_C"/>
</dbReference>
<evidence type="ECO:0000259" key="22">
    <source>
        <dbReference type="PROSITE" id="PS50894"/>
    </source>
</evidence>
<dbReference type="PROSITE" id="PS50894">
    <property type="entry name" value="HPT"/>
    <property type="match status" value="1"/>
</dbReference>
<dbReference type="GO" id="GO:0005524">
    <property type="term" value="F:ATP binding"/>
    <property type="evidence" value="ECO:0007669"/>
    <property type="project" value="UniProtKB-KW"/>
</dbReference>
<evidence type="ECO:0000256" key="11">
    <source>
        <dbReference type="ARBA" id="ARBA00022989"/>
    </source>
</evidence>
<feature type="modified residue" description="4-aspartylphosphate" evidence="15">
    <location>
        <position position="814"/>
    </location>
</feature>
<keyword evidence="6" id="KW-0808">Transferase</keyword>
<dbReference type="Pfam" id="PF00072">
    <property type="entry name" value="Response_reg"/>
    <property type="match status" value="1"/>
</dbReference>
<dbReference type="CDD" id="cd17546">
    <property type="entry name" value="REC_hyHK_CKI1_RcsC-like"/>
    <property type="match status" value="1"/>
</dbReference>
<dbReference type="InterPro" id="IPR013656">
    <property type="entry name" value="PAS_4"/>
</dbReference>
<keyword evidence="8" id="KW-0547">Nucleotide-binding</keyword>
<feature type="transmembrane region" description="Helical" evidence="17">
    <location>
        <begin position="185"/>
        <end position="205"/>
    </location>
</feature>
<dbReference type="Pfam" id="PF00512">
    <property type="entry name" value="HisKA"/>
    <property type="match status" value="1"/>
</dbReference>
<dbReference type="SMART" id="SM00091">
    <property type="entry name" value="PAS"/>
    <property type="match status" value="1"/>
</dbReference>
<dbReference type="PANTHER" id="PTHR45339:SF1">
    <property type="entry name" value="HYBRID SIGNAL TRANSDUCTION HISTIDINE KINASE J"/>
    <property type="match status" value="1"/>
</dbReference>
<evidence type="ECO:0000259" key="20">
    <source>
        <dbReference type="PROSITE" id="PS50112"/>
    </source>
</evidence>
<feature type="region of interest" description="Disordered" evidence="16">
    <location>
        <begin position="993"/>
        <end position="1014"/>
    </location>
</feature>
<dbReference type="PROSITE" id="PS50110">
    <property type="entry name" value="RESPONSE_REGULATORY"/>
    <property type="match status" value="1"/>
</dbReference>
<feature type="modified residue" description="Phosphohistidine" evidence="14">
    <location>
        <position position="953"/>
    </location>
</feature>
<dbReference type="SMART" id="SM00388">
    <property type="entry name" value="HisKA"/>
    <property type="match status" value="1"/>
</dbReference>
<dbReference type="Gene3D" id="1.20.120.160">
    <property type="entry name" value="HPT domain"/>
    <property type="match status" value="1"/>
</dbReference>
<feature type="transmembrane region" description="Helical" evidence="17">
    <location>
        <begin position="73"/>
        <end position="94"/>
    </location>
</feature>
<keyword evidence="9" id="KW-0418">Kinase</keyword>
<dbReference type="CDD" id="cd16922">
    <property type="entry name" value="HATPase_EvgS-ArcB-TorS-like"/>
    <property type="match status" value="1"/>
</dbReference>
<feature type="domain" description="HPt" evidence="22">
    <location>
        <begin position="908"/>
        <end position="1012"/>
    </location>
</feature>
<dbReference type="InterPro" id="IPR011006">
    <property type="entry name" value="CheY-like_superfamily"/>
</dbReference>
<keyword evidence="10" id="KW-0067">ATP-binding</keyword>
<dbReference type="Pfam" id="PF02518">
    <property type="entry name" value="HATPase_c"/>
    <property type="match status" value="1"/>
</dbReference>
<dbReference type="CDD" id="cd00082">
    <property type="entry name" value="HisKA"/>
    <property type="match status" value="1"/>
</dbReference>
<accession>A0A1M7STB6</accession>
<evidence type="ECO:0000256" key="4">
    <source>
        <dbReference type="ARBA" id="ARBA00022475"/>
    </source>
</evidence>
<feature type="domain" description="PAS" evidence="20">
    <location>
        <begin position="364"/>
        <end position="434"/>
    </location>
</feature>
<dbReference type="PRINTS" id="PR00344">
    <property type="entry name" value="BCTRLSENSOR"/>
</dbReference>
<keyword evidence="7 17" id="KW-0812">Transmembrane</keyword>
<dbReference type="Pfam" id="PF05231">
    <property type="entry name" value="MASE1"/>
    <property type="match status" value="1"/>
</dbReference>
<reference evidence="24" key="1">
    <citation type="submission" date="2016-12" db="EMBL/GenBank/DDBJ databases">
        <authorList>
            <person name="Varghese N."/>
            <person name="Submissions S."/>
        </authorList>
    </citation>
    <scope>NUCLEOTIDE SEQUENCE [LARGE SCALE GENOMIC DNA]</scope>
    <source>
        <strain evidence="24">DSM 11032</strain>
    </source>
</reference>
<keyword evidence="12" id="KW-0902">Two-component regulatory system</keyword>
<dbReference type="InterPro" id="IPR035965">
    <property type="entry name" value="PAS-like_dom_sf"/>
</dbReference>
<evidence type="ECO:0000259" key="19">
    <source>
        <dbReference type="PROSITE" id="PS50110"/>
    </source>
</evidence>
<protein>
    <recommendedName>
        <fullName evidence="3">histidine kinase</fullName>
        <ecNumber evidence="3">2.7.13.3</ecNumber>
    </recommendedName>
</protein>
<feature type="region of interest" description="Disordered" evidence="16">
    <location>
        <begin position="1"/>
        <end position="30"/>
    </location>
</feature>
<evidence type="ECO:0000256" key="12">
    <source>
        <dbReference type="ARBA" id="ARBA00023012"/>
    </source>
</evidence>
<keyword evidence="24" id="KW-1185">Reference proteome</keyword>
<gene>
    <name evidence="23" type="ORF">SAMN02745193_02314</name>
</gene>
<dbReference type="InterPro" id="IPR036890">
    <property type="entry name" value="HATPase_C_sf"/>
</dbReference>